<feature type="transmembrane region" description="Helical" evidence="2">
    <location>
        <begin position="124"/>
        <end position="145"/>
    </location>
</feature>
<organism evidence="3 4">
    <name type="scientific">Coprococcus eutactus</name>
    <dbReference type="NCBI Taxonomy" id="33043"/>
    <lineage>
        <taxon>Bacteria</taxon>
        <taxon>Bacillati</taxon>
        <taxon>Bacillota</taxon>
        <taxon>Clostridia</taxon>
        <taxon>Lachnospirales</taxon>
        <taxon>Lachnospiraceae</taxon>
        <taxon>Coprococcus</taxon>
    </lineage>
</organism>
<dbReference type="Proteomes" id="UP000660047">
    <property type="component" value="Unassembled WGS sequence"/>
</dbReference>
<evidence type="ECO:0000256" key="2">
    <source>
        <dbReference type="SAM" id="Phobius"/>
    </source>
</evidence>
<reference evidence="3" key="1">
    <citation type="submission" date="2020-06" db="EMBL/GenBank/DDBJ databases">
        <title>Characterization of fructooligosaccharide metabolism and fructooligosaccharide-degrading enzymes in human commensal butyrate producers.</title>
        <authorList>
            <person name="Tanno H."/>
            <person name="Fujii T."/>
            <person name="Hirano K."/>
            <person name="Maeno S."/>
            <person name="Tonozuka T."/>
            <person name="Sakamoto M."/>
            <person name="Ohkuma M."/>
            <person name="Tochio T."/>
            <person name="Endo A."/>
        </authorList>
    </citation>
    <scope>NUCLEOTIDE SEQUENCE</scope>
    <source>
        <strain evidence="3">JCM 31265</strain>
    </source>
</reference>
<feature type="region of interest" description="Disordered" evidence="1">
    <location>
        <begin position="190"/>
        <end position="215"/>
    </location>
</feature>
<keyword evidence="2" id="KW-1133">Transmembrane helix</keyword>
<feature type="transmembrane region" description="Helical" evidence="2">
    <location>
        <begin position="12"/>
        <end position="34"/>
    </location>
</feature>
<dbReference type="RefSeq" id="WP_055222331.1">
    <property type="nucleotide sequence ID" value="NZ_BLYL01000014.1"/>
</dbReference>
<dbReference type="AlphaFoldDB" id="A0AAI9K679"/>
<gene>
    <name evidence="3" type="ORF">COEU31_21370</name>
</gene>
<evidence type="ECO:0000313" key="4">
    <source>
        <dbReference type="Proteomes" id="UP000660047"/>
    </source>
</evidence>
<accession>A0AAI9K679</accession>
<dbReference type="EMBL" id="BLYL01000014">
    <property type="protein sequence ID" value="GFO95091.1"/>
    <property type="molecule type" value="Genomic_DNA"/>
</dbReference>
<proteinExistence type="predicted"/>
<name>A0AAI9K679_9FIRM</name>
<comment type="caution">
    <text evidence="3">The sequence shown here is derived from an EMBL/GenBank/DDBJ whole genome shotgun (WGS) entry which is preliminary data.</text>
</comment>
<protein>
    <submittedName>
        <fullName evidence="3">Uncharacterized protein</fullName>
    </submittedName>
</protein>
<feature type="transmembrane region" description="Helical" evidence="2">
    <location>
        <begin position="99"/>
        <end position="118"/>
    </location>
</feature>
<keyword evidence="2" id="KW-0812">Transmembrane</keyword>
<keyword evidence="2" id="KW-0472">Membrane</keyword>
<sequence length="232" mass="26011">MFEILLNQNVCMYVMIVCGCIGLTGRAVMSSYLARLAKAAERMGTTRKKQLMEMRRRYEDITSLDVNIHDTAAFVDKYIDRLKIGFIPINVWNGFVKNMGVAAAGTGIFAAAYQYYVVGDGVETLKMLGCGLAACIVLVAAHNQWNCEWHMRTLRDSARNYLGNSLANRLKKEEEKQTTKQDTVEAMAACSETDKNDRIKRKAKPARKAQRSDKSDYDALLDGIMKKMLADG</sequence>
<evidence type="ECO:0000256" key="1">
    <source>
        <dbReference type="SAM" id="MobiDB-lite"/>
    </source>
</evidence>
<evidence type="ECO:0000313" key="3">
    <source>
        <dbReference type="EMBL" id="GFO95091.1"/>
    </source>
</evidence>
<feature type="compositionally biased region" description="Basic residues" evidence="1">
    <location>
        <begin position="198"/>
        <end position="209"/>
    </location>
</feature>